<evidence type="ECO:0000256" key="2">
    <source>
        <dbReference type="ARBA" id="ARBA00010532"/>
    </source>
</evidence>
<dbReference type="OrthoDB" id="195015at2759"/>
<evidence type="ECO:0000256" key="9">
    <source>
        <dbReference type="ARBA" id="ARBA00023157"/>
    </source>
</evidence>
<dbReference type="Pfam" id="PF01130">
    <property type="entry name" value="CD36"/>
    <property type="match status" value="1"/>
</dbReference>
<keyword evidence="8 12" id="KW-0472">Membrane</keyword>
<dbReference type="GO" id="GO:0005886">
    <property type="term" value="C:plasma membrane"/>
    <property type="evidence" value="ECO:0007669"/>
    <property type="project" value="UniProtKB-SubCell"/>
</dbReference>
<keyword evidence="11" id="KW-0325">Glycoprotein</keyword>
<evidence type="ECO:0000313" key="13">
    <source>
        <dbReference type="EMBL" id="VEN39903.1"/>
    </source>
</evidence>
<accession>A0A653BWG9</accession>
<evidence type="ECO:0000256" key="7">
    <source>
        <dbReference type="ARBA" id="ARBA00022989"/>
    </source>
</evidence>
<comment type="subcellular location">
    <subcellularLocation>
        <location evidence="1">Cell membrane</location>
        <topology evidence="1">Multi-pass membrane protein</topology>
    </subcellularLocation>
</comment>
<comment type="similarity">
    <text evidence="2">Belongs to the CD36 family.</text>
</comment>
<gene>
    <name evidence="13" type="ORF">CALMAC_LOCUS4259</name>
</gene>
<keyword evidence="6" id="KW-0552">Olfaction</keyword>
<keyword evidence="9" id="KW-1015">Disulfide bond</keyword>
<dbReference type="PANTHER" id="PTHR11923:SF69">
    <property type="entry name" value="SENSORY NEURON MEMBRANE PROTEIN 1"/>
    <property type="match status" value="1"/>
</dbReference>
<keyword evidence="5 12" id="KW-0812">Transmembrane</keyword>
<dbReference type="PANTHER" id="PTHR11923">
    <property type="entry name" value="SCAVENGER RECEPTOR CLASS B TYPE-1 SR-B1"/>
    <property type="match status" value="1"/>
</dbReference>
<evidence type="ECO:0000256" key="6">
    <source>
        <dbReference type="ARBA" id="ARBA00022725"/>
    </source>
</evidence>
<evidence type="ECO:0000256" key="12">
    <source>
        <dbReference type="SAM" id="Phobius"/>
    </source>
</evidence>
<evidence type="ECO:0000313" key="14">
    <source>
        <dbReference type="Proteomes" id="UP000410492"/>
    </source>
</evidence>
<dbReference type="GO" id="GO:0005737">
    <property type="term" value="C:cytoplasm"/>
    <property type="evidence" value="ECO:0007669"/>
    <property type="project" value="TreeGrafter"/>
</dbReference>
<evidence type="ECO:0000256" key="4">
    <source>
        <dbReference type="ARBA" id="ARBA00022606"/>
    </source>
</evidence>
<sequence length="138" mass="15192">MDLYRCSGVPIYASLPHFYDAHESYLKGVVGLKPNKTKHEIRILFESGVALNSTLTKPLKLLFMMKSVVNVLKYLVIVGALGGLAYSGYLFHKGSGKINITPVHKVQPNDNHSGISSVDNLFQGNVNRAMSAHSVDKY</sequence>
<protein>
    <submittedName>
        <fullName evidence="13">Uncharacterized protein</fullName>
    </submittedName>
</protein>
<evidence type="ECO:0000256" key="3">
    <source>
        <dbReference type="ARBA" id="ARBA00022475"/>
    </source>
</evidence>
<dbReference type="InterPro" id="IPR002159">
    <property type="entry name" value="CD36_fam"/>
</dbReference>
<evidence type="ECO:0000256" key="5">
    <source>
        <dbReference type="ARBA" id="ARBA00022692"/>
    </source>
</evidence>
<keyword evidence="7 12" id="KW-1133">Transmembrane helix</keyword>
<evidence type="ECO:0000256" key="8">
    <source>
        <dbReference type="ARBA" id="ARBA00023136"/>
    </source>
</evidence>
<evidence type="ECO:0000256" key="1">
    <source>
        <dbReference type="ARBA" id="ARBA00004651"/>
    </source>
</evidence>
<dbReference type="GO" id="GO:0005044">
    <property type="term" value="F:scavenger receptor activity"/>
    <property type="evidence" value="ECO:0007669"/>
    <property type="project" value="TreeGrafter"/>
</dbReference>
<dbReference type="Proteomes" id="UP000410492">
    <property type="component" value="Unassembled WGS sequence"/>
</dbReference>
<feature type="transmembrane region" description="Helical" evidence="12">
    <location>
        <begin position="71"/>
        <end position="91"/>
    </location>
</feature>
<evidence type="ECO:0000256" key="11">
    <source>
        <dbReference type="ARBA" id="ARBA00023180"/>
    </source>
</evidence>
<dbReference type="AlphaFoldDB" id="A0A653BWG9"/>
<dbReference type="GO" id="GO:0007608">
    <property type="term" value="P:sensory perception of smell"/>
    <property type="evidence" value="ECO:0007669"/>
    <property type="project" value="UniProtKB-KW"/>
</dbReference>
<dbReference type="EMBL" id="CAACVG010006076">
    <property type="protein sequence ID" value="VEN39903.1"/>
    <property type="molecule type" value="Genomic_DNA"/>
</dbReference>
<evidence type="ECO:0000256" key="10">
    <source>
        <dbReference type="ARBA" id="ARBA00023170"/>
    </source>
</evidence>
<keyword evidence="10" id="KW-0675">Receptor</keyword>
<keyword evidence="14" id="KW-1185">Reference proteome</keyword>
<proteinExistence type="inferred from homology"/>
<organism evidence="13 14">
    <name type="scientific">Callosobruchus maculatus</name>
    <name type="common">Southern cowpea weevil</name>
    <name type="synonym">Pulse bruchid</name>
    <dbReference type="NCBI Taxonomy" id="64391"/>
    <lineage>
        <taxon>Eukaryota</taxon>
        <taxon>Metazoa</taxon>
        <taxon>Ecdysozoa</taxon>
        <taxon>Arthropoda</taxon>
        <taxon>Hexapoda</taxon>
        <taxon>Insecta</taxon>
        <taxon>Pterygota</taxon>
        <taxon>Neoptera</taxon>
        <taxon>Endopterygota</taxon>
        <taxon>Coleoptera</taxon>
        <taxon>Polyphaga</taxon>
        <taxon>Cucujiformia</taxon>
        <taxon>Chrysomeloidea</taxon>
        <taxon>Chrysomelidae</taxon>
        <taxon>Bruchinae</taxon>
        <taxon>Bruchini</taxon>
        <taxon>Callosobruchus</taxon>
    </lineage>
</organism>
<reference evidence="13 14" key="1">
    <citation type="submission" date="2019-01" db="EMBL/GenBank/DDBJ databases">
        <authorList>
            <person name="Sayadi A."/>
        </authorList>
    </citation>
    <scope>NUCLEOTIDE SEQUENCE [LARGE SCALE GENOMIC DNA]</scope>
</reference>
<keyword evidence="4" id="KW-0716">Sensory transduction</keyword>
<keyword evidence="3" id="KW-1003">Cell membrane</keyword>
<name>A0A653BWG9_CALMS</name>